<proteinExistence type="predicted"/>
<dbReference type="AlphaFoldDB" id="A0AAV2S059"/>
<feature type="non-terminal residue" evidence="2">
    <location>
        <position position="132"/>
    </location>
</feature>
<dbReference type="EMBL" id="CAXKWB010036542">
    <property type="protein sequence ID" value="CAL4148462.1"/>
    <property type="molecule type" value="Genomic_DNA"/>
</dbReference>
<keyword evidence="3" id="KW-1185">Reference proteome</keyword>
<name>A0AAV2S059_MEGNR</name>
<keyword evidence="1" id="KW-0732">Signal</keyword>
<sequence>MALFPRQCLLIIAAFYTAGLAMRSPAARMKENEVEEQDPLIVRAVRHVSYQGQSQRPSFPGTNNGHCDCQYHVACASQLDKIEQSCKLPGGGSGICCPSTQGPAIHKRSTTTRGRQRGLRASVFRQHKPPKA</sequence>
<reference evidence="2 3" key="1">
    <citation type="submission" date="2024-05" db="EMBL/GenBank/DDBJ databases">
        <authorList>
            <person name="Wallberg A."/>
        </authorList>
    </citation>
    <scope>NUCLEOTIDE SEQUENCE [LARGE SCALE GENOMIC DNA]</scope>
</reference>
<evidence type="ECO:0000313" key="3">
    <source>
        <dbReference type="Proteomes" id="UP001497623"/>
    </source>
</evidence>
<feature type="signal peptide" evidence="1">
    <location>
        <begin position="1"/>
        <end position="21"/>
    </location>
</feature>
<protein>
    <recommendedName>
        <fullName evidence="4">Secreted protein</fullName>
    </recommendedName>
</protein>
<gene>
    <name evidence="2" type="ORF">MNOR_LOCUS30236</name>
</gene>
<evidence type="ECO:0000313" key="2">
    <source>
        <dbReference type="EMBL" id="CAL4148462.1"/>
    </source>
</evidence>
<comment type="caution">
    <text evidence="2">The sequence shown here is derived from an EMBL/GenBank/DDBJ whole genome shotgun (WGS) entry which is preliminary data.</text>
</comment>
<organism evidence="2 3">
    <name type="scientific">Meganyctiphanes norvegica</name>
    <name type="common">Northern krill</name>
    <name type="synonym">Thysanopoda norvegica</name>
    <dbReference type="NCBI Taxonomy" id="48144"/>
    <lineage>
        <taxon>Eukaryota</taxon>
        <taxon>Metazoa</taxon>
        <taxon>Ecdysozoa</taxon>
        <taxon>Arthropoda</taxon>
        <taxon>Crustacea</taxon>
        <taxon>Multicrustacea</taxon>
        <taxon>Malacostraca</taxon>
        <taxon>Eumalacostraca</taxon>
        <taxon>Eucarida</taxon>
        <taxon>Euphausiacea</taxon>
        <taxon>Euphausiidae</taxon>
        <taxon>Meganyctiphanes</taxon>
    </lineage>
</organism>
<dbReference type="Proteomes" id="UP001497623">
    <property type="component" value="Unassembled WGS sequence"/>
</dbReference>
<accession>A0AAV2S059</accession>
<evidence type="ECO:0008006" key="4">
    <source>
        <dbReference type="Google" id="ProtNLM"/>
    </source>
</evidence>
<feature type="chain" id="PRO_5043853294" description="Secreted protein" evidence="1">
    <location>
        <begin position="22"/>
        <end position="132"/>
    </location>
</feature>
<evidence type="ECO:0000256" key="1">
    <source>
        <dbReference type="SAM" id="SignalP"/>
    </source>
</evidence>